<evidence type="ECO:0000256" key="2">
    <source>
        <dbReference type="PROSITE-ProRule" id="PRU00708"/>
    </source>
</evidence>
<feature type="repeat" description="PPR" evidence="2">
    <location>
        <begin position="148"/>
        <end position="178"/>
    </location>
</feature>
<accession>A0A835HWY4</accession>
<proteinExistence type="predicted"/>
<dbReference type="Pfam" id="PF13041">
    <property type="entry name" value="PPR_2"/>
    <property type="match status" value="1"/>
</dbReference>
<dbReference type="SUPFAM" id="SSF48452">
    <property type="entry name" value="TPR-like"/>
    <property type="match status" value="1"/>
</dbReference>
<dbReference type="PANTHER" id="PTHR47926:SF540">
    <property type="entry name" value="PENTATRICOPEPTIDE REPEAT-CONTAINING PROTEIN"/>
    <property type="match status" value="1"/>
</dbReference>
<dbReference type="GO" id="GO:0003723">
    <property type="term" value="F:RNA binding"/>
    <property type="evidence" value="ECO:0007669"/>
    <property type="project" value="InterPro"/>
</dbReference>
<dbReference type="EMBL" id="JADFTS010000005">
    <property type="protein sequence ID" value="KAF9607246.1"/>
    <property type="molecule type" value="Genomic_DNA"/>
</dbReference>
<dbReference type="InterPro" id="IPR046848">
    <property type="entry name" value="E_motif"/>
</dbReference>
<dbReference type="GO" id="GO:0009451">
    <property type="term" value="P:RNA modification"/>
    <property type="evidence" value="ECO:0007669"/>
    <property type="project" value="InterPro"/>
</dbReference>
<protein>
    <recommendedName>
        <fullName evidence="5">Pentatricopeptide repeat-containing protein</fullName>
    </recommendedName>
</protein>
<evidence type="ECO:0000256" key="1">
    <source>
        <dbReference type="ARBA" id="ARBA00022737"/>
    </source>
</evidence>
<dbReference type="AlphaFoldDB" id="A0A835HWY4"/>
<keyword evidence="4" id="KW-1185">Reference proteome</keyword>
<gene>
    <name evidence="3" type="ORF">IFM89_033453</name>
</gene>
<dbReference type="Pfam" id="PF20431">
    <property type="entry name" value="E_motif"/>
    <property type="match status" value="1"/>
</dbReference>
<dbReference type="FunFam" id="1.25.40.10:FF:000242">
    <property type="entry name" value="Pentatricopeptide repeat-containing protein"/>
    <property type="match status" value="1"/>
</dbReference>
<reference evidence="3 4" key="1">
    <citation type="submission" date="2020-10" db="EMBL/GenBank/DDBJ databases">
        <title>The Coptis chinensis genome and diversification of protoberbering-type alkaloids.</title>
        <authorList>
            <person name="Wang B."/>
            <person name="Shu S."/>
            <person name="Song C."/>
            <person name="Liu Y."/>
        </authorList>
    </citation>
    <scope>NUCLEOTIDE SEQUENCE [LARGE SCALE GENOMIC DNA]</scope>
    <source>
        <strain evidence="3">HL-2020</strain>
        <tissue evidence="3">Leaf</tissue>
    </source>
</reference>
<evidence type="ECO:0008006" key="5">
    <source>
        <dbReference type="Google" id="ProtNLM"/>
    </source>
</evidence>
<name>A0A835HWY4_9MAGN</name>
<dbReference type="PANTHER" id="PTHR47926">
    <property type="entry name" value="PENTATRICOPEPTIDE REPEAT-CONTAINING PROTEIN"/>
    <property type="match status" value="1"/>
</dbReference>
<evidence type="ECO:0000313" key="4">
    <source>
        <dbReference type="Proteomes" id="UP000631114"/>
    </source>
</evidence>
<dbReference type="InterPro" id="IPR002885">
    <property type="entry name" value="PPR_rpt"/>
</dbReference>
<dbReference type="Pfam" id="PF01535">
    <property type="entry name" value="PPR"/>
    <property type="match status" value="4"/>
</dbReference>
<dbReference type="Gene3D" id="1.25.40.10">
    <property type="entry name" value="Tetratricopeptide repeat domain"/>
    <property type="match status" value="2"/>
</dbReference>
<dbReference type="Proteomes" id="UP000631114">
    <property type="component" value="Unassembled WGS sequence"/>
</dbReference>
<organism evidence="3 4">
    <name type="scientific">Coptis chinensis</name>
    <dbReference type="NCBI Taxonomy" id="261450"/>
    <lineage>
        <taxon>Eukaryota</taxon>
        <taxon>Viridiplantae</taxon>
        <taxon>Streptophyta</taxon>
        <taxon>Embryophyta</taxon>
        <taxon>Tracheophyta</taxon>
        <taxon>Spermatophyta</taxon>
        <taxon>Magnoliopsida</taxon>
        <taxon>Ranunculales</taxon>
        <taxon>Ranunculaceae</taxon>
        <taxon>Coptidoideae</taxon>
        <taxon>Coptis</taxon>
    </lineage>
</organism>
<comment type="caution">
    <text evidence="3">The sequence shown here is derived from an EMBL/GenBank/DDBJ whole genome shotgun (WGS) entry which is preliminary data.</text>
</comment>
<dbReference type="PROSITE" id="PS51375">
    <property type="entry name" value="PPR"/>
    <property type="match status" value="2"/>
</dbReference>
<feature type="repeat" description="PPR" evidence="2">
    <location>
        <begin position="15"/>
        <end position="49"/>
    </location>
</feature>
<keyword evidence="1" id="KW-0677">Repeat</keyword>
<dbReference type="InterPro" id="IPR011990">
    <property type="entry name" value="TPR-like_helical_dom_sf"/>
</dbReference>
<dbReference type="NCBIfam" id="TIGR00756">
    <property type="entry name" value="PPR"/>
    <property type="match status" value="3"/>
</dbReference>
<sequence>MGDAKRVFDMMPVKDVVVWNMMIRGSCKEGNVDMGFHVFQQMRERSNVSWNIMIGGLAQSGRDVVALEVFKQMLDEGFELDDASLVTVLPVCARLGASELGSWIHSYADSRGLFQKFVQVGNSLLDFYHKCGDLEMAWRTFDKMPKKSVVSWNTMISGLAYNGQGKLGLEMFERMSVDPNDATFVGALACCAHTGMVPKGLELLFFMTEKYKIKPRLEHYGCMVDLLGRTGCVKEALELIKGMPMMPNAAIWGALLSACRVHGHLELAEHAVKKLIHLEPWNSGNYVLLSNIYAEQGKWDQVEKARVIMRGKCILKVPGQSTIQ</sequence>
<dbReference type="OrthoDB" id="185373at2759"/>
<evidence type="ECO:0000313" key="3">
    <source>
        <dbReference type="EMBL" id="KAF9607246.1"/>
    </source>
</evidence>
<dbReference type="InterPro" id="IPR046960">
    <property type="entry name" value="PPR_At4g14850-like_plant"/>
</dbReference>